<gene>
    <name evidence="7" type="ORF">V6668_22030</name>
</gene>
<dbReference type="InterPro" id="IPR013320">
    <property type="entry name" value="ConA-like_dom_sf"/>
</dbReference>
<protein>
    <submittedName>
        <fullName evidence="7">Family 43 glycosylhydrolase</fullName>
    </submittedName>
</protein>
<evidence type="ECO:0000256" key="1">
    <source>
        <dbReference type="ARBA" id="ARBA00009865"/>
    </source>
</evidence>
<dbReference type="InterPro" id="IPR006710">
    <property type="entry name" value="Glyco_hydro_43"/>
</dbReference>
<dbReference type="Proteomes" id="UP001364764">
    <property type="component" value="Chromosome"/>
</dbReference>
<dbReference type="SUPFAM" id="SSF49899">
    <property type="entry name" value="Concanavalin A-like lectins/glucanases"/>
    <property type="match status" value="1"/>
</dbReference>
<dbReference type="SUPFAM" id="SSF49785">
    <property type="entry name" value="Galactose-binding domain-like"/>
    <property type="match status" value="1"/>
</dbReference>
<evidence type="ECO:0000259" key="6">
    <source>
        <dbReference type="Pfam" id="PF17851"/>
    </source>
</evidence>
<dbReference type="GeneID" id="93478205"/>
<evidence type="ECO:0000256" key="4">
    <source>
        <dbReference type="SAM" id="SignalP"/>
    </source>
</evidence>
<organism evidence="7 8">
    <name type="scientific">Paenibacillus amylolyticus</name>
    <dbReference type="NCBI Taxonomy" id="1451"/>
    <lineage>
        <taxon>Bacteria</taxon>
        <taxon>Bacillati</taxon>
        <taxon>Bacillota</taxon>
        <taxon>Bacilli</taxon>
        <taxon>Bacillales</taxon>
        <taxon>Paenibacillaceae</taxon>
        <taxon>Paenibacillus</taxon>
    </lineage>
</organism>
<evidence type="ECO:0000259" key="5">
    <source>
        <dbReference type="Pfam" id="PF02018"/>
    </source>
</evidence>
<dbReference type="RefSeq" id="WP_338706692.1">
    <property type="nucleotide sequence ID" value="NZ_CP145892.1"/>
</dbReference>
<dbReference type="InterPro" id="IPR008979">
    <property type="entry name" value="Galactose-bd-like_sf"/>
</dbReference>
<feature type="chain" id="PRO_5044887336" evidence="4">
    <location>
        <begin position="29"/>
        <end position="687"/>
    </location>
</feature>
<dbReference type="AlphaFoldDB" id="A0ABD8AP54"/>
<dbReference type="GO" id="GO:0005975">
    <property type="term" value="P:carbohydrate metabolic process"/>
    <property type="evidence" value="ECO:0007669"/>
    <property type="project" value="UniProtKB-ARBA"/>
</dbReference>
<evidence type="ECO:0000313" key="7">
    <source>
        <dbReference type="EMBL" id="WWP19148.1"/>
    </source>
</evidence>
<dbReference type="Pfam" id="PF17851">
    <property type="entry name" value="GH43_C2"/>
    <property type="match status" value="1"/>
</dbReference>
<dbReference type="CDD" id="cd09001">
    <property type="entry name" value="GH43_FsAxh1-like"/>
    <property type="match status" value="1"/>
</dbReference>
<dbReference type="InterPro" id="IPR023296">
    <property type="entry name" value="Glyco_hydro_beta-prop_sf"/>
</dbReference>
<feature type="domain" description="Beta-xylosidase C-terminal Concanavalin A-like" evidence="6">
    <location>
        <begin position="502"/>
        <end position="687"/>
    </location>
</feature>
<evidence type="ECO:0000256" key="2">
    <source>
        <dbReference type="ARBA" id="ARBA00022801"/>
    </source>
</evidence>
<name>A0ABD8AP54_PAEAM</name>
<keyword evidence="2" id="KW-0378">Hydrolase</keyword>
<feature type="signal peptide" evidence="4">
    <location>
        <begin position="1"/>
        <end position="28"/>
    </location>
</feature>
<dbReference type="PANTHER" id="PTHR42812">
    <property type="entry name" value="BETA-XYLOSIDASE"/>
    <property type="match status" value="1"/>
</dbReference>
<keyword evidence="4" id="KW-0732">Signal</keyword>
<feature type="domain" description="CBM-cenC" evidence="5">
    <location>
        <begin position="341"/>
        <end position="472"/>
    </location>
</feature>
<dbReference type="Gene3D" id="2.115.10.20">
    <property type="entry name" value="Glycosyl hydrolase domain, family 43"/>
    <property type="match status" value="1"/>
</dbReference>
<evidence type="ECO:0000256" key="3">
    <source>
        <dbReference type="ARBA" id="ARBA00023295"/>
    </source>
</evidence>
<reference evidence="7 8" key="1">
    <citation type="submission" date="2024-02" db="EMBL/GenBank/DDBJ databases">
        <title>Complete sequences of two Paenibacillus sp. strains and one Lysinibacillus strain isolated from the environment on STAA medium highlight biotechnological potential.</title>
        <authorList>
            <person name="Attere S.A."/>
            <person name="Piche L.C."/>
            <person name="Intertaglia L."/>
            <person name="Lami R."/>
            <person name="Charette S.J."/>
            <person name="Vincent A.T."/>
        </authorList>
    </citation>
    <scope>NUCLEOTIDE SEQUENCE [LARGE SCALE GENOMIC DNA]</scope>
    <source>
        <strain evidence="7 8">Y5S-7</strain>
    </source>
</reference>
<comment type="similarity">
    <text evidence="1">Belongs to the glycosyl hydrolase 43 family.</text>
</comment>
<dbReference type="Pfam" id="PF02018">
    <property type="entry name" value="CBM_4_9"/>
    <property type="match status" value="1"/>
</dbReference>
<dbReference type="Gene3D" id="2.60.120.260">
    <property type="entry name" value="Galactose-binding domain-like"/>
    <property type="match status" value="1"/>
</dbReference>
<dbReference type="SUPFAM" id="SSF75005">
    <property type="entry name" value="Arabinanase/levansucrase/invertase"/>
    <property type="match status" value="1"/>
</dbReference>
<dbReference type="InterPro" id="IPR041542">
    <property type="entry name" value="GH43_C2"/>
</dbReference>
<dbReference type="PANTHER" id="PTHR42812:SF15">
    <property type="entry name" value="HYDROLASE, PUTATIVE (AFU_ORTHOLOGUE AFUA_2G00930)-RELATED"/>
    <property type="match status" value="1"/>
</dbReference>
<sequence length="687" mass="74340">MWKKISALLLALPLLITSFPLTSPAASAATFSNPVIYADVPDSDVIRVGNAFYMTSTTMHMNPGVPVMKSYDLVNWSIVNYVYDTLGNGDIQNLNNGQNEYGRGSWASSLRYNNGIYYVAFGSLSTGKTYIYQTSNIETGPWTPYTLNSYYHDPSLLFDGNRTFLVHGSDNISIVELTPDAKAVKSGGLNQVLIPNASSVAGSNMIVKAEGAHIQKINGMYYVFLIAWPSGDGRIQLAYRANTLTGPYTGKVVLRDSGIAQGGIVDTASGAWYGLLFRDSGAIGRIPYLVPVTWSDNWPVFGVNGKVPLNMNMPVEGQPAAKIYGSDEFNATTSGTPSVTQLLVNGGFEESSIQPWTSNNTANITVTNAEAFSGTKSLLVSGRQQTAGGAKQMVTGKLVPGRTYSFSAKIKYTTGPATKTFNLSIQNGASYTGITIMGSATLTRGQWGTIQGTYTVPSNADLSQSFIFVETPYNSNPDPTNDLMAFYVDDVSLTSNSSSGTSSLGTFWQWNHNPDAANWSLLQRPGFMRLTAGKISKNLLEARNTLTQRTFGPKSTGMTALDTAGMKDGDYAGLAAFQAKYGFVGVKMTGSTKSIVMANASSGTMTEVATVPLNQNRIYLRVICDFTNQTDKAYFAYSLNGSNWTTIGNTLQMSYTLPHFMGYRFALFNYATKSTGGYADFDYFRVE</sequence>
<dbReference type="InterPro" id="IPR051795">
    <property type="entry name" value="Glycosyl_Hydrlase_43"/>
</dbReference>
<dbReference type="EMBL" id="CP145892">
    <property type="protein sequence ID" value="WWP19148.1"/>
    <property type="molecule type" value="Genomic_DNA"/>
</dbReference>
<dbReference type="InterPro" id="IPR003305">
    <property type="entry name" value="CenC_carb-bd"/>
</dbReference>
<accession>A0ABD8AP54</accession>
<dbReference type="Pfam" id="PF04616">
    <property type="entry name" value="Glyco_hydro_43"/>
    <property type="match status" value="1"/>
</dbReference>
<dbReference type="GO" id="GO:0004553">
    <property type="term" value="F:hydrolase activity, hydrolyzing O-glycosyl compounds"/>
    <property type="evidence" value="ECO:0007669"/>
    <property type="project" value="UniProtKB-ARBA"/>
</dbReference>
<evidence type="ECO:0000313" key="8">
    <source>
        <dbReference type="Proteomes" id="UP001364764"/>
    </source>
</evidence>
<dbReference type="Gene3D" id="2.60.120.200">
    <property type="match status" value="1"/>
</dbReference>
<proteinExistence type="inferred from homology"/>
<keyword evidence="3" id="KW-0326">Glycosidase</keyword>